<proteinExistence type="inferred from homology"/>
<dbReference type="PANTHER" id="PTHR10502">
    <property type="entry name" value="ANNEXIN"/>
    <property type="match status" value="1"/>
</dbReference>
<dbReference type="GO" id="GO:0012506">
    <property type="term" value="C:vesicle membrane"/>
    <property type="evidence" value="ECO:0007669"/>
    <property type="project" value="TreeGrafter"/>
</dbReference>
<dbReference type="OrthoDB" id="37886at2759"/>
<evidence type="ECO:0000256" key="9">
    <source>
        <dbReference type="RuleBase" id="RU003540"/>
    </source>
</evidence>
<keyword evidence="6" id="KW-0460">Magnesium</keyword>
<feature type="domain" description="PAP-associated" evidence="10">
    <location>
        <begin position="1025"/>
        <end position="1062"/>
    </location>
</feature>
<feature type="domain" description="Poly(A) RNA polymerase mitochondrial-like central palm" evidence="11">
    <location>
        <begin position="812"/>
        <end position="945"/>
    </location>
</feature>
<dbReference type="PROSITE" id="PS00223">
    <property type="entry name" value="ANNEXIN_1"/>
    <property type="match status" value="1"/>
</dbReference>
<dbReference type="InterPro" id="IPR018502">
    <property type="entry name" value="Annexin_repeat"/>
</dbReference>
<reference evidence="12 13" key="1">
    <citation type="submission" date="2016-04" db="EMBL/GenBank/DDBJ databases">
        <title>The genome of Intoshia linei affirms orthonectids as highly simplified spiralians.</title>
        <authorList>
            <person name="Mikhailov K.V."/>
            <person name="Slusarev G.S."/>
            <person name="Nikitin M.A."/>
            <person name="Logacheva M.D."/>
            <person name="Penin A."/>
            <person name="Aleoshin V."/>
            <person name="Panchin Y.V."/>
        </authorList>
    </citation>
    <scope>NUCLEOTIDE SEQUENCE [LARGE SCALE GENOMIC DNA]</scope>
    <source>
        <strain evidence="12">Intl2013</strain>
        <tissue evidence="12">Whole animal</tissue>
    </source>
</reference>
<evidence type="ECO:0000256" key="5">
    <source>
        <dbReference type="ARBA" id="ARBA00022837"/>
    </source>
</evidence>
<dbReference type="Proteomes" id="UP000078046">
    <property type="component" value="Unassembled WGS sequence"/>
</dbReference>
<dbReference type="InterPro" id="IPR037104">
    <property type="entry name" value="Annexin_sf"/>
</dbReference>
<evidence type="ECO:0000256" key="8">
    <source>
        <dbReference type="ARBA" id="ARBA00023302"/>
    </source>
</evidence>
<dbReference type="GO" id="GO:0005886">
    <property type="term" value="C:plasma membrane"/>
    <property type="evidence" value="ECO:0007669"/>
    <property type="project" value="TreeGrafter"/>
</dbReference>
<accession>A0A177AXC5</accession>
<evidence type="ECO:0000256" key="6">
    <source>
        <dbReference type="ARBA" id="ARBA00022842"/>
    </source>
</evidence>
<dbReference type="PRINTS" id="PR00196">
    <property type="entry name" value="ANNEXIN"/>
</dbReference>
<evidence type="ECO:0000256" key="1">
    <source>
        <dbReference type="ARBA" id="ARBA00007831"/>
    </source>
</evidence>
<dbReference type="CDD" id="cd05402">
    <property type="entry name" value="NT_PAP_TUTase"/>
    <property type="match status" value="1"/>
</dbReference>
<name>A0A177AXC5_9BILA</name>
<dbReference type="SUPFAM" id="SSF81631">
    <property type="entry name" value="PAP/OAS1 substrate-binding domain"/>
    <property type="match status" value="1"/>
</dbReference>
<organism evidence="12 13">
    <name type="scientific">Intoshia linei</name>
    <dbReference type="NCBI Taxonomy" id="1819745"/>
    <lineage>
        <taxon>Eukaryota</taxon>
        <taxon>Metazoa</taxon>
        <taxon>Spiralia</taxon>
        <taxon>Lophotrochozoa</taxon>
        <taxon>Mesozoa</taxon>
        <taxon>Orthonectida</taxon>
        <taxon>Rhopaluridae</taxon>
        <taxon>Intoshia</taxon>
    </lineage>
</organism>
<dbReference type="Pfam" id="PF03828">
    <property type="entry name" value="PAP_assoc"/>
    <property type="match status" value="1"/>
</dbReference>
<dbReference type="Gene3D" id="1.10.220.10">
    <property type="entry name" value="Annexin"/>
    <property type="match status" value="7"/>
</dbReference>
<comment type="caution">
    <text evidence="12">The sequence shown here is derived from an EMBL/GenBank/DDBJ whole genome shotgun (WGS) entry which is preliminary data.</text>
</comment>
<sequence>MFGTLPTPSISTYSSFNENDDAAAIKKAMKGLGTDEKAIIHVLVNRSLPQRLKIANQFQTNYGKDIFKAIKSETSGNFEFGLKLMLMEPSARDAYVLHKSMIGLGTKETAVVDILVSRSNKEIVSIKEQFKNRYGTTLESFIRGDFSGYSRNALLSLCTANRSETADVQSAKNDAIALYKAGEKQWGTDESQFICHLLSKSDTHVRLISEAYNDSKHGKDLITAVYNEFSGDLLTVFRVFVKHAIAPYKYWAEQIRKNLNSHYDLTRILISRADIDLENVKNAYLQMYKISIKDSCGPSIETFDDFDCDKDCEQIREAMKGLGTDENIIIEIASNRDINQRLQIRGQYESNYGKKLLPELESETSGNFKTALKLLFMEPAERDSFILYDAMKGGGTDERTVIEVLTTRSRSELKNIKEKFSEMYEISLECFIEGDFDGIMQRALLSLISDNRCENDGEADKDKAEEDAKKLYDAGEGMWGTDETEFIYRILSKNRKHVRMIAKAYEDISSSSLLEALESELSGDLYRIFKNYVRSCINPTIYWATTIRKRLDSNEELARLIIYRCDKDMEKIKSAYTKLFETTIYDDASPFYMSMHTNYFDWFARDGTIIYEDKTKEIENDNNINDVESTLYQIPKYQVDVCETLRNTIRRRTCRIMLTRFQKIANKTLNPLNISRNVVSKFEKFDTYVNQHHIYAEKTILIEYLCDRSKLLQSMECFPPIEKSFSVDNRKQKYLLIQFKNSESKQKIKGLYQFTPNGRFFKDSDCYFFVSKKNKKNRPKSLTYYLKKHSLNELNTPKDLHFNIFGIKYYLELVCEKFDMNEESVRLRFFMMNLIERMSTMYFPIHSLPFGSTVNGLGHNKSDMDVLIKTNQDNLSVQNFQKKSNDILSVLEPHFKNNCKNFGFVRYFPKARIPIIRLHNKLLDADCDICLYQRSTYLTSKVLYTLTKLSPLFRKITLNVKHWATSNRINTAPAGRAISNFMLSSMVIHYLQNQTEPMLPPLNCFFDPALQVPKIEYNGSLEKHFKNFFEYYENFDFKKYGISIYNGNRFSRNSEACMEIQNAARLDHNICQNILPKTVKHFQILCKLTRQMLNIDVHPQQSQDKFFQIYNVHNHYADINKCKVVN</sequence>
<dbReference type="InterPro" id="IPR001464">
    <property type="entry name" value="Annexin"/>
</dbReference>
<dbReference type="SMART" id="SM00335">
    <property type="entry name" value="ANX"/>
    <property type="match status" value="6"/>
</dbReference>
<dbReference type="SUPFAM" id="SSF47874">
    <property type="entry name" value="Annexin"/>
    <property type="match status" value="2"/>
</dbReference>
<evidence type="ECO:0000313" key="13">
    <source>
        <dbReference type="Proteomes" id="UP000078046"/>
    </source>
</evidence>
<dbReference type="Pfam" id="PF00191">
    <property type="entry name" value="Annexin"/>
    <property type="match status" value="6"/>
</dbReference>
<dbReference type="InterPro" id="IPR043519">
    <property type="entry name" value="NT_sf"/>
</dbReference>
<comment type="subunit">
    <text evidence="2">Homodimer.</text>
</comment>
<protein>
    <recommendedName>
        <fullName evidence="9">Annexin</fullName>
    </recommendedName>
</protein>
<dbReference type="GO" id="GO:0005544">
    <property type="term" value="F:calcium-dependent phospholipid binding"/>
    <property type="evidence" value="ECO:0007669"/>
    <property type="project" value="UniProtKB-KW"/>
</dbReference>
<dbReference type="GO" id="GO:0005737">
    <property type="term" value="C:cytoplasm"/>
    <property type="evidence" value="ECO:0007669"/>
    <property type="project" value="TreeGrafter"/>
</dbReference>
<dbReference type="GO" id="GO:0005509">
    <property type="term" value="F:calcium ion binding"/>
    <property type="evidence" value="ECO:0007669"/>
    <property type="project" value="InterPro"/>
</dbReference>
<evidence type="ECO:0000256" key="3">
    <source>
        <dbReference type="ARBA" id="ARBA00022723"/>
    </source>
</evidence>
<evidence type="ECO:0000256" key="7">
    <source>
        <dbReference type="ARBA" id="ARBA00023216"/>
    </source>
</evidence>
<dbReference type="GO" id="GO:0001786">
    <property type="term" value="F:phosphatidylserine binding"/>
    <property type="evidence" value="ECO:0007669"/>
    <property type="project" value="TreeGrafter"/>
</dbReference>
<keyword evidence="5 9" id="KW-0106">Calcium</keyword>
<keyword evidence="13" id="KW-1185">Reference proteome</keyword>
<dbReference type="Gene3D" id="3.30.460.10">
    <property type="entry name" value="Beta Polymerase, domain 2"/>
    <property type="match status" value="1"/>
</dbReference>
<comment type="domain">
    <text evidence="9">A pair of annexin repeats may form one binding site for calcium and phospholipid.</text>
</comment>
<dbReference type="GO" id="GO:0005634">
    <property type="term" value="C:nucleus"/>
    <property type="evidence" value="ECO:0007669"/>
    <property type="project" value="TreeGrafter"/>
</dbReference>
<evidence type="ECO:0000259" key="11">
    <source>
        <dbReference type="Pfam" id="PF22600"/>
    </source>
</evidence>
<keyword evidence="7 9" id="KW-0041">Annexin</keyword>
<dbReference type="Pfam" id="PF22600">
    <property type="entry name" value="MTPAP-like_central"/>
    <property type="match status" value="1"/>
</dbReference>
<comment type="similarity">
    <text evidence="1 9">Belongs to the annexin family.</text>
</comment>
<dbReference type="EMBL" id="LWCA01000869">
    <property type="protein sequence ID" value="OAF66649.1"/>
    <property type="molecule type" value="Genomic_DNA"/>
</dbReference>
<dbReference type="FunFam" id="1.10.220.10:FF:000005">
    <property type="entry name" value="Annexin"/>
    <property type="match status" value="2"/>
</dbReference>
<keyword evidence="8 9" id="KW-0111">Calcium/phospholipid-binding</keyword>
<dbReference type="PANTHER" id="PTHR10502:SF102">
    <property type="entry name" value="ANNEXIN B11"/>
    <property type="match status" value="1"/>
</dbReference>
<dbReference type="PROSITE" id="PS51897">
    <property type="entry name" value="ANNEXIN_2"/>
    <property type="match status" value="5"/>
</dbReference>
<keyword evidence="3" id="KW-0479">Metal-binding</keyword>
<dbReference type="InterPro" id="IPR002058">
    <property type="entry name" value="PAP_assoc"/>
</dbReference>
<evidence type="ECO:0000313" key="12">
    <source>
        <dbReference type="EMBL" id="OAF66649.1"/>
    </source>
</evidence>
<evidence type="ECO:0000256" key="2">
    <source>
        <dbReference type="ARBA" id="ARBA00011738"/>
    </source>
</evidence>
<dbReference type="FunFam" id="1.10.220.10:FF:000002">
    <property type="entry name" value="Annexin"/>
    <property type="match status" value="1"/>
</dbReference>
<dbReference type="AlphaFoldDB" id="A0A177AXC5"/>
<dbReference type="InterPro" id="IPR054708">
    <property type="entry name" value="MTPAP-like_central"/>
</dbReference>
<dbReference type="InterPro" id="IPR018252">
    <property type="entry name" value="Annexin_repeat_CS"/>
</dbReference>
<gene>
    <name evidence="12" type="ORF">A3Q56_05629</name>
</gene>
<keyword evidence="4 9" id="KW-0677">Repeat</keyword>
<evidence type="ECO:0000256" key="4">
    <source>
        <dbReference type="ARBA" id="ARBA00022737"/>
    </source>
</evidence>
<evidence type="ECO:0000259" key="10">
    <source>
        <dbReference type="Pfam" id="PF03828"/>
    </source>
</evidence>
<dbReference type="Gene3D" id="1.10.1410.10">
    <property type="match status" value="1"/>
</dbReference>
<dbReference type="SUPFAM" id="SSF81301">
    <property type="entry name" value="Nucleotidyltransferase"/>
    <property type="match status" value="1"/>
</dbReference>